<comment type="caution">
    <text evidence="1">The sequence shown here is derived from an EMBL/GenBank/DDBJ whole genome shotgun (WGS) entry which is preliminary data.</text>
</comment>
<organism evidence="1 2">
    <name type="scientific">Glomus cerebriforme</name>
    <dbReference type="NCBI Taxonomy" id="658196"/>
    <lineage>
        <taxon>Eukaryota</taxon>
        <taxon>Fungi</taxon>
        <taxon>Fungi incertae sedis</taxon>
        <taxon>Mucoromycota</taxon>
        <taxon>Glomeromycotina</taxon>
        <taxon>Glomeromycetes</taxon>
        <taxon>Glomerales</taxon>
        <taxon>Glomeraceae</taxon>
        <taxon>Glomus</taxon>
    </lineage>
</organism>
<evidence type="ECO:0000313" key="1">
    <source>
        <dbReference type="EMBL" id="RIA86553.1"/>
    </source>
</evidence>
<protein>
    <submittedName>
        <fullName evidence="1">Uncharacterized protein</fullName>
    </submittedName>
</protein>
<keyword evidence="2" id="KW-1185">Reference proteome</keyword>
<sequence>AIYTSRLLNFNNLPEPKNLDDYYKQYDNIISIEYSESIRIDFTQLKINENDQNNESKGI</sequence>
<accession>A0A397SKB1</accession>
<dbReference type="EMBL" id="QKYT01000357">
    <property type="protein sequence ID" value="RIA86553.1"/>
    <property type="molecule type" value="Genomic_DNA"/>
</dbReference>
<evidence type="ECO:0000313" key="2">
    <source>
        <dbReference type="Proteomes" id="UP000265703"/>
    </source>
</evidence>
<name>A0A397SKB1_9GLOM</name>
<feature type="non-terminal residue" evidence="1">
    <location>
        <position position="1"/>
    </location>
</feature>
<gene>
    <name evidence="1" type="ORF">C1645_829114</name>
</gene>
<proteinExistence type="predicted"/>
<reference evidence="1 2" key="1">
    <citation type="submission" date="2018-06" db="EMBL/GenBank/DDBJ databases">
        <title>Comparative genomics reveals the genomic features of Rhizophagus irregularis, R. cerebriforme, R. diaphanum and Gigaspora rosea, and their symbiotic lifestyle signature.</title>
        <authorList>
            <person name="Morin E."/>
            <person name="San Clemente H."/>
            <person name="Chen E.C.H."/>
            <person name="De La Providencia I."/>
            <person name="Hainaut M."/>
            <person name="Kuo A."/>
            <person name="Kohler A."/>
            <person name="Murat C."/>
            <person name="Tang N."/>
            <person name="Roy S."/>
            <person name="Loubradou J."/>
            <person name="Henrissat B."/>
            <person name="Grigoriev I.V."/>
            <person name="Corradi N."/>
            <person name="Roux C."/>
            <person name="Martin F.M."/>
        </authorList>
    </citation>
    <scope>NUCLEOTIDE SEQUENCE [LARGE SCALE GENOMIC DNA]</scope>
    <source>
        <strain evidence="1 2">DAOM 227022</strain>
    </source>
</reference>
<dbReference type="Proteomes" id="UP000265703">
    <property type="component" value="Unassembled WGS sequence"/>
</dbReference>
<dbReference type="AlphaFoldDB" id="A0A397SKB1"/>